<sequence>MQSMRNVKWPSGRMVAKVAVPVAAMLAAMVIYVQASKLDEYSKLSGYTPSENAGQLTPGLNVEDSAYHEFLAPTVPVDNVAGLKLSPLELIPKFNSDMANNRKKSWDVLGRKHRYKFFDELSQEARCFFYFHKLYTMTPGWRNDYQKWNFIINDEEESHLVDVDEGAREAVRTRKREVDMALGMERLRMYDQCFVSEVAERIDMAKIFDSVPDEAADQWDFEHRMFPIVRRFNQSTFENIMPQIINPKGRIMEQGYLPKIEHGKYTTADAVKYEYDAAHSFLWNWNHMSGMVAPRGIVLSFGDGQLYLAAKLLAHWRFTGNKLPIQVVTKGDISRDTIDTLLKIAQSDELVFPDIDYKDGQNVKQDLWFLDVSPTLDPGVMDSFERFKNKWLATSFNLFEEYVFIDVDAVNYVDMNYFFDNTDYVKTGTLFFKDRFLNEGIPDPKCPAKVETLAPRFLESRYFHHFPSINADYVEFQCENLLTPEEKGFRDFFFDNKKHQMDSGLVVVDKSSHSVPLMISLLMHLTPELAGCSHGDKEFFWLGFYVSGHHFSFHASRPGATGHYQDQSNVDRQLKQRKSEVCSITISHLHPRDGLLWVNGGTQYCKFDVAKNDWEDEGLRMSSKFATFEEVQKVYQGAVDMQAGIIPADKGDAWGKPDGRCRGYYYCARYERHLKPYSFNKVYEKGRFLMFSSEQRARYNAINQVWVADYLQQAFTRKP</sequence>
<keyword evidence="4" id="KW-0808">Transferase</keyword>
<dbReference type="PANTHER" id="PTHR31392">
    <property type="entry name" value="ALPHA-1,3-MANNOSYLTRANSFERASE MNN1-RELATED"/>
    <property type="match status" value="1"/>
</dbReference>
<dbReference type="GO" id="GO:0000033">
    <property type="term" value="F:alpha-1,3-mannosyltransferase activity"/>
    <property type="evidence" value="ECO:0007669"/>
    <property type="project" value="EnsemblFungi"/>
</dbReference>
<dbReference type="OrthoDB" id="430354at2759"/>
<name>A0A1G4IP01_9SACH</name>
<evidence type="ECO:0000313" key="11">
    <source>
        <dbReference type="Proteomes" id="UP000190274"/>
    </source>
</evidence>
<keyword evidence="3" id="KW-0328">Glycosyltransferase</keyword>
<organism evidence="10 11">
    <name type="scientific">Lachancea dasiensis</name>
    <dbReference type="NCBI Taxonomy" id="1072105"/>
    <lineage>
        <taxon>Eukaryota</taxon>
        <taxon>Fungi</taxon>
        <taxon>Dikarya</taxon>
        <taxon>Ascomycota</taxon>
        <taxon>Saccharomycotina</taxon>
        <taxon>Saccharomycetes</taxon>
        <taxon>Saccharomycetales</taxon>
        <taxon>Saccharomycetaceae</taxon>
        <taxon>Lachancea</taxon>
    </lineage>
</organism>
<dbReference type="STRING" id="1266660.A0A1G4IP01"/>
<dbReference type="GO" id="GO:0006493">
    <property type="term" value="P:protein O-linked glycosylation"/>
    <property type="evidence" value="ECO:0007669"/>
    <property type="project" value="EnsemblFungi"/>
</dbReference>
<keyword evidence="9" id="KW-0325">Glycoprotein</keyword>
<evidence type="ECO:0000313" key="10">
    <source>
        <dbReference type="EMBL" id="SCU78356.1"/>
    </source>
</evidence>
<evidence type="ECO:0000256" key="2">
    <source>
        <dbReference type="ARBA" id="ARBA00009105"/>
    </source>
</evidence>
<dbReference type="GO" id="GO:0006491">
    <property type="term" value="P:N-glycan processing"/>
    <property type="evidence" value="ECO:0007669"/>
    <property type="project" value="EnsemblFungi"/>
</dbReference>
<proteinExistence type="inferred from homology"/>
<keyword evidence="6" id="KW-0735">Signal-anchor</keyword>
<evidence type="ECO:0000256" key="6">
    <source>
        <dbReference type="ARBA" id="ARBA00022968"/>
    </source>
</evidence>
<evidence type="ECO:0000256" key="8">
    <source>
        <dbReference type="ARBA" id="ARBA00023136"/>
    </source>
</evidence>
<keyword evidence="5" id="KW-0812">Transmembrane</keyword>
<dbReference type="InterPro" id="IPR022751">
    <property type="entry name" value="Alpha_mannosyltransferase"/>
</dbReference>
<gene>
    <name evidence="10" type="ORF">LADA_0A05248G</name>
</gene>
<dbReference type="EMBL" id="LT598460">
    <property type="protein sequence ID" value="SCU78356.1"/>
    <property type="molecule type" value="Genomic_DNA"/>
</dbReference>
<dbReference type="InterPro" id="IPR029044">
    <property type="entry name" value="Nucleotide-diphossugar_trans"/>
</dbReference>
<evidence type="ECO:0000256" key="7">
    <source>
        <dbReference type="ARBA" id="ARBA00022989"/>
    </source>
</evidence>
<keyword evidence="8" id="KW-0472">Membrane</keyword>
<comment type="similarity">
    <text evidence="2">Belongs to the MNN1/MNT family.</text>
</comment>
<dbReference type="SUPFAM" id="SSF53448">
    <property type="entry name" value="Nucleotide-diphospho-sugar transferases"/>
    <property type="match status" value="1"/>
</dbReference>
<dbReference type="AlphaFoldDB" id="A0A1G4IP01"/>
<evidence type="ECO:0000256" key="4">
    <source>
        <dbReference type="ARBA" id="ARBA00022679"/>
    </source>
</evidence>
<dbReference type="Pfam" id="PF11051">
    <property type="entry name" value="Mannosyl_trans3"/>
    <property type="match status" value="1"/>
</dbReference>
<evidence type="ECO:0000256" key="9">
    <source>
        <dbReference type="ARBA" id="ARBA00023180"/>
    </source>
</evidence>
<dbReference type="PANTHER" id="PTHR31392:SF1">
    <property type="entry name" value="ALPHA-1,3-MANNOSYLTRANSFERASE MNN1-RELATED"/>
    <property type="match status" value="1"/>
</dbReference>
<protein>
    <submittedName>
        <fullName evidence="10">LADA_0A05248g1_1</fullName>
    </submittedName>
</protein>
<dbReference type="GO" id="GO:0016020">
    <property type="term" value="C:membrane"/>
    <property type="evidence" value="ECO:0007669"/>
    <property type="project" value="UniProtKB-SubCell"/>
</dbReference>
<keyword evidence="7" id="KW-1133">Transmembrane helix</keyword>
<reference evidence="10 11" key="1">
    <citation type="submission" date="2016-03" db="EMBL/GenBank/DDBJ databases">
        <authorList>
            <person name="Devillers H."/>
        </authorList>
    </citation>
    <scope>NUCLEOTIDE SEQUENCE [LARGE SCALE GENOMIC DNA]</scope>
    <source>
        <strain evidence="10">CBS 10888</strain>
    </source>
</reference>
<accession>A0A1G4IP01</accession>
<evidence type="ECO:0000256" key="5">
    <source>
        <dbReference type="ARBA" id="ARBA00022692"/>
    </source>
</evidence>
<keyword evidence="11" id="KW-1185">Reference proteome</keyword>
<dbReference type="Proteomes" id="UP000190274">
    <property type="component" value="Chromosome A"/>
</dbReference>
<dbReference type="GO" id="GO:0005794">
    <property type="term" value="C:Golgi apparatus"/>
    <property type="evidence" value="ECO:0007669"/>
    <property type="project" value="EnsemblFungi"/>
</dbReference>
<evidence type="ECO:0000256" key="3">
    <source>
        <dbReference type="ARBA" id="ARBA00022676"/>
    </source>
</evidence>
<evidence type="ECO:0000256" key="1">
    <source>
        <dbReference type="ARBA" id="ARBA00004606"/>
    </source>
</evidence>
<comment type="subcellular location">
    <subcellularLocation>
        <location evidence="1">Membrane</location>
        <topology evidence="1">Single-pass type II membrane protein</topology>
    </subcellularLocation>
</comment>